<sequence length="310" mass="33963">MTKGLGWAGIGLRAAVAVGLAAAFLAGAAGGAATEMEEDEARQERLMQLYDRMIRFNLEGVQTLPEKEIDERMGEFSGVEVGKRIADWAEYFWKRGVTTYRFGLKPGGYAAEGRLVDDFRTDCVLFVYRTTELGRSSSALEAVQFAFGTRFYGASLEEVVDEEGRVDYDSPVHLDYAEEMIGSGIWGRDITDSLSVTVADPAGTERYPAGELRYAPKNLLDLSGLMDGDIVWFVADERTEAGRSVRAAGTQIGHLGIVRRDPDGTKLIHAAASGLEGHYEGGKVEKVPLATYLARVETWKGLVVTRIENF</sequence>
<dbReference type="Gene3D" id="2.30.260.10">
    <property type="entry name" value="putative xylanase like domain"/>
    <property type="match status" value="1"/>
</dbReference>
<evidence type="ECO:0000313" key="3">
    <source>
        <dbReference type="Proteomes" id="UP000748308"/>
    </source>
</evidence>
<evidence type="ECO:0008006" key="4">
    <source>
        <dbReference type="Google" id="ProtNLM"/>
    </source>
</evidence>
<organism evidence="2 3">
    <name type="scientific">Eiseniibacteriota bacterium</name>
    <dbReference type="NCBI Taxonomy" id="2212470"/>
    <lineage>
        <taxon>Bacteria</taxon>
        <taxon>Candidatus Eiseniibacteriota</taxon>
    </lineage>
</organism>
<feature type="signal peptide" evidence="1">
    <location>
        <begin position="1"/>
        <end position="28"/>
    </location>
</feature>
<comment type="caution">
    <text evidence="2">The sequence shown here is derived from an EMBL/GenBank/DDBJ whole genome shotgun (WGS) entry which is preliminary data.</text>
</comment>
<dbReference type="Proteomes" id="UP000748308">
    <property type="component" value="Unassembled WGS sequence"/>
</dbReference>
<evidence type="ECO:0000313" key="2">
    <source>
        <dbReference type="EMBL" id="MBM3316789.1"/>
    </source>
</evidence>
<reference evidence="2" key="1">
    <citation type="submission" date="2019-03" db="EMBL/GenBank/DDBJ databases">
        <title>Lake Tanganyika Metagenome-Assembled Genomes (MAGs).</title>
        <authorList>
            <person name="Tran P."/>
        </authorList>
    </citation>
    <scope>NUCLEOTIDE SEQUENCE</scope>
    <source>
        <strain evidence="2">M_DeepCast_400m_m2_100</strain>
    </source>
</reference>
<gene>
    <name evidence="2" type="ORF">FJY75_02950</name>
</gene>
<name>A0A937X963_UNCEI</name>
<protein>
    <recommendedName>
        <fullName evidence="4">DUF1460 domain-containing protein</fullName>
    </recommendedName>
</protein>
<dbReference type="InterPro" id="IPR038765">
    <property type="entry name" value="Papain-like_cys_pep_sf"/>
</dbReference>
<accession>A0A937X963</accession>
<dbReference type="EMBL" id="VGIY01000041">
    <property type="protein sequence ID" value="MBM3316789.1"/>
    <property type="molecule type" value="Genomic_DNA"/>
</dbReference>
<proteinExistence type="predicted"/>
<dbReference type="SUPFAM" id="SSF54001">
    <property type="entry name" value="Cysteine proteinases"/>
    <property type="match status" value="1"/>
</dbReference>
<dbReference type="AlphaFoldDB" id="A0A937X963"/>
<evidence type="ECO:0000256" key="1">
    <source>
        <dbReference type="SAM" id="SignalP"/>
    </source>
</evidence>
<keyword evidence="1" id="KW-0732">Signal</keyword>
<feature type="chain" id="PRO_5037419902" description="DUF1460 domain-containing protein" evidence="1">
    <location>
        <begin position="29"/>
        <end position="310"/>
    </location>
</feature>